<comment type="caution">
    <text evidence="1">The sequence shown here is derived from an EMBL/GenBank/DDBJ whole genome shotgun (WGS) entry which is preliminary data.</text>
</comment>
<reference evidence="1 2" key="1">
    <citation type="submission" date="2020-05" db="EMBL/GenBank/DDBJ databases">
        <title>MicrobeNet Type strains.</title>
        <authorList>
            <person name="Nicholson A.C."/>
        </authorList>
    </citation>
    <scope>NUCLEOTIDE SEQUENCE [LARGE SCALE GENOMIC DNA]</scope>
    <source>
        <strain evidence="1 2">JCM 14282</strain>
    </source>
</reference>
<evidence type="ECO:0000313" key="2">
    <source>
        <dbReference type="Proteomes" id="UP000543598"/>
    </source>
</evidence>
<organism evidence="1 2">
    <name type="scientific">Microbacterium ulmi</name>
    <dbReference type="NCBI Taxonomy" id="179095"/>
    <lineage>
        <taxon>Bacteria</taxon>
        <taxon>Bacillati</taxon>
        <taxon>Actinomycetota</taxon>
        <taxon>Actinomycetes</taxon>
        <taxon>Micrococcales</taxon>
        <taxon>Microbacteriaceae</taxon>
        <taxon>Microbacterium</taxon>
    </lineage>
</organism>
<name>A0A7Y2Q1G5_9MICO</name>
<proteinExistence type="predicted"/>
<evidence type="ECO:0000313" key="1">
    <source>
        <dbReference type="EMBL" id="NNH03895.1"/>
    </source>
</evidence>
<dbReference type="EMBL" id="JABEMB010000010">
    <property type="protein sequence ID" value="NNH03895.1"/>
    <property type="molecule type" value="Genomic_DNA"/>
</dbReference>
<dbReference type="RefSeq" id="WP_167035587.1">
    <property type="nucleotide sequence ID" value="NZ_BAAANA010000002.1"/>
</dbReference>
<protein>
    <submittedName>
        <fullName evidence="1">Uncharacterized protein</fullName>
    </submittedName>
</protein>
<keyword evidence="2" id="KW-1185">Reference proteome</keyword>
<gene>
    <name evidence="1" type="ORF">HLA99_08545</name>
</gene>
<accession>A0A7Y2Q1G5</accession>
<sequence length="72" mass="8034">MPSDDSALPPIETWWPYLTIGARDAVLRNRTRVLGARVRDEIAQATGRPVVEGSRISEDDLRFLAVEVEGIE</sequence>
<dbReference type="AlphaFoldDB" id="A0A7Y2Q1G5"/>
<dbReference type="Proteomes" id="UP000543598">
    <property type="component" value="Unassembled WGS sequence"/>
</dbReference>